<feature type="repeat" description="PPR" evidence="2">
    <location>
        <begin position="37"/>
        <end position="71"/>
    </location>
</feature>
<proteinExistence type="predicted"/>
<evidence type="ECO:0008006" key="6">
    <source>
        <dbReference type="Google" id="ProtNLM"/>
    </source>
</evidence>
<dbReference type="GO" id="GO:0099402">
    <property type="term" value="P:plant organ development"/>
    <property type="evidence" value="ECO:0007669"/>
    <property type="project" value="UniProtKB-ARBA"/>
</dbReference>
<name>A0A834YSL2_TETSI</name>
<evidence type="ECO:0000256" key="2">
    <source>
        <dbReference type="PROSITE-ProRule" id="PRU00708"/>
    </source>
</evidence>
<feature type="repeat" description="PPR" evidence="2">
    <location>
        <begin position="162"/>
        <end position="196"/>
    </location>
</feature>
<evidence type="ECO:0000313" key="5">
    <source>
        <dbReference type="Proteomes" id="UP000655225"/>
    </source>
</evidence>
<gene>
    <name evidence="4" type="ORF">HHK36_022787</name>
</gene>
<evidence type="ECO:0000313" key="4">
    <source>
        <dbReference type="EMBL" id="KAF8392445.1"/>
    </source>
</evidence>
<dbReference type="EMBL" id="JABCRI010000016">
    <property type="protein sequence ID" value="KAF8392445.1"/>
    <property type="molecule type" value="Genomic_DNA"/>
</dbReference>
<keyword evidence="5" id="KW-1185">Reference proteome</keyword>
<dbReference type="Pfam" id="PF01535">
    <property type="entry name" value="PPR"/>
    <property type="match status" value="1"/>
</dbReference>
<dbReference type="GO" id="GO:0003723">
    <property type="term" value="F:RNA binding"/>
    <property type="evidence" value="ECO:0007669"/>
    <property type="project" value="InterPro"/>
</dbReference>
<comment type="caution">
    <text evidence="4">The sequence shown here is derived from an EMBL/GenBank/DDBJ whole genome shotgun (WGS) entry which is preliminary data.</text>
</comment>
<dbReference type="OMA" id="GVHDSCE"/>
<dbReference type="FunFam" id="1.25.40.10:FF:000158">
    <property type="entry name" value="pentatricopeptide repeat-containing protein At2g33680"/>
    <property type="match status" value="1"/>
</dbReference>
<sequence length="255" mass="27770">MAFETSGGVGESPGEKGVHDSCESSGRWVFDEMSEKNVITWTSVISGLAQNQFYEDSLSMFLKMPCGSVCPNTLTYLSLLQACSGLQALRGGRGRQIHGLVLKSGSAEELNGVSITVILVGFAQTGLEEKALKLFVKIVKKGIECGGLGESIKVFNRMPMRNSVSWNSMIVAFARHGNGSRALQLYKEMRLEGVEPTDVTFISLLHACSHVGSIVEGFMFLESMAKAHRMSPRMEHYACVVGMVGRDVRCISPHL</sequence>
<accession>A0A834YSL2</accession>
<feature type="region of interest" description="Disordered" evidence="3">
    <location>
        <begin position="1"/>
        <end position="21"/>
    </location>
</feature>
<dbReference type="Proteomes" id="UP000655225">
    <property type="component" value="Unassembled WGS sequence"/>
</dbReference>
<dbReference type="PROSITE" id="PS51375">
    <property type="entry name" value="PPR"/>
    <property type="match status" value="2"/>
</dbReference>
<dbReference type="GO" id="GO:0009451">
    <property type="term" value="P:RNA modification"/>
    <property type="evidence" value="ECO:0007669"/>
    <property type="project" value="InterPro"/>
</dbReference>
<dbReference type="OrthoDB" id="1879995at2759"/>
<dbReference type="AlphaFoldDB" id="A0A834YSL2"/>
<evidence type="ECO:0000256" key="1">
    <source>
        <dbReference type="ARBA" id="ARBA00022737"/>
    </source>
</evidence>
<organism evidence="4 5">
    <name type="scientific">Tetracentron sinense</name>
    <name type="common">Spur-leaf</name>
    <dbReference type="NCBI Taxonomy" id="13715"/>
    <lineage>
        <taxon>Eukaryota</taxon>
        <taxon>Viridiplantae</taxon>
        <taxon>Streptophyta</taxon>
        <taxon>Embryophyta</taxon>
        <taxon>Tracheophyta</taxon>
        <taxon>Spermatophyta</taxon>
        <taxon>Magnoliopsida</taxon>
        <taxon>Trochodendrales</taxon>
        <taxon>Trochodendraceae</taxon>
        <taxon>Tetracentron</taxon>
    </lineage>
</organism>
<dbReference type="PANTHER" id="PTHR47926:SF374">
    <property type="entry name" value="PENTATRICOPEPTIDE REPEAT-CONTAINING PROTEIN"/>
    <property type="match status" value="1"/>
</dbReference>
<protein>
    <recommendedName>
        <fullName evidence="6">Pentatricopeptide repeat-containing protein</fullName>
    </recommendedName>
</protein>
<dbReference type="InterPro" id="IPR002885">
    <property type="entry name" value="PPR_rpt"/>
</dbReference>
<dbReference type="PANTHER" id="PTHR47926">
    <property type="entry name" value="PENTATRICOPEPTIDE REPEAT-CONTAINING PROTEIN"/>
    <property type="match status" value="1"/>
</dbReference>
<keyword evidence="1" id="KW-0677">Repeat</keyword>
<dbReference type="InterPro" id="IPR046960">
    <property type="entry name" value="PPR_At4g14850-like_plant"/>
</dbReference>
<dbReference type="InterPro" id="IPR011990">
    <property type="entry name" value="TPR-like_helical_dom_sf"/>
</dbReference>
<dbReference type="Gene3D" id="1.25.40.10">
    <property type="entry name" value="Tetratricopeptide repeat domain"/>
    <property type="match status" value="2"/>
</dbReference>
<evidence type="ECO:0000256" key="3">
    <source>
        <dbReference type="SAM" id="MobiDB-lite"/>
    </source>
</evidence>
<dbReference type="NCBIfam" id="TIGR00756">
    <property type="entry name" value="PPR"/>
    <property type="match status" value="2"/>
</dbReference>
<dbReference type="Pfam" id="PF13041">
    <property type="entry name" value="PPR_2"/>
    <property type="match status" value="2"/>
</dbReference>
<reference evidence="4 5" key="1">
    <citation type="submission" date="2020-04" db="EMBL/GenBank/DDBJ databases">
        <title>Plant Genome Project.</title>
        <authorList>
            <person name="Zhang R.-G."/>
        </authorList>
    </citation>
    <scope>NUCLEOTIDE SEQUENCE [LARGE SCALE GENOMIC DNA]</scope>
    <source>
        <strain evidence="4">YNK0</strain>
        <tissue evidence="4">Leaf</tissue>
    </source>
</reference>